<evidence type="ECO:0000256" key="5">
    <source>
        <dbReference type="ARBA" id="ARBA00022970"/>
    </source>
</evidence>
<keyword evidence="3" id="KW-0813">Transport</keyword>
<comment type="similarity">
    <text evidence="1">Belongs to the LST4 family.</text>
</comment>
<dbReference type="AlphaFoldDB" id="A0A109UYU3"/>
<dbReference type="InterPro" id="IPR037545">
    <property type="entry name" value="DENN_FNIP1/2"/>
</dbReference>
<dbReference type="GO" id="GO:0005737">
    <property type="term" value="C:cytoplasm"/>
    <property type="evidence" value="ECO:0007669"/>
    <property type="project" value="UniProtKB-ARBA"/>
</dbReference>
<evidence type="ECO:0000259" key="6">
    <source>
        <dbReference type="PROSITE" id="PS51836"/>
    </source>
</evidence>
<feature type="domain" description="UDENN FNIP1/2-type" evidence="6">
    <location>
        <begin position="63"/>
        <end position="693"/>
    </location>
</feature>
<accession>A0A109UYU3</accession>
<dbReference type="GO" id="GO:0006865">
    <property type="term" value="P:amino acid transport"/>
    <property type="evidence" value="ECO:0007669"/>
    <property type="project" value="UniProtKB-KW"/>
</dbReference>
<dbReference type="Proteomes" id="UP000243052">
    <property type="component" value="Chromosome iv"/>
</dbReference>
<reference evidence="7 8" key="1">
    <citation type="submission" date="2016-01" db="EMBL/GenBank/DDBJ databases">
        <title>Genome sequence of the yeast Holleya sinecauda.</title>
        <authorList>
            <person name="Dietrich F.S."/>
        </authorList>
    </citation>
    <scope>NUCLEOTIDE SEQUENCE [LARGE SCALE GENOMIC DNA]</scope>
    <source>
        <strain evidence="7 8">ATCC 58844</strain>
    </source>
</reference>
<dbReference type="OrthoDB" id="4063558at2759"/>
<dbReference type="PROSITE" id="PS51836">
    <property type="entry name" value="DENN_FNIP12"/>
    <property type="match status" value="1"/>
</dbReference>
<organism evidence="7 8">
    <name type="scientific">Eremothecium sinecaudum</name>
    <dbReference type="NCBI Taxonomy" id="45286"/>
    <lineage>
        <taxon>Eukaryota</taxon>
        <taxon>Fungi</taxon>
        <taxon>Dikarya</taxon>
        <taxon>Ascomycota</taxon>
        <taxon>Saccharomycotina</taxon>
        <taxon>Saccharomycetes</taxon>
        <taxon>Saccharomycetales</taxon>
        <taxon>Saccharomycetaceae</taxon>
        <taxon>Eremothecium</taxon>
    </lineage>
</organism>
<evidence type="ECO:0000256" key="2">
    <source>
        <dbReference type="ARBA" id="ARBA00013394"/>
    </source>
</evidence>
<keyword evidence="4" id="KW-0653">Protein transport</keyword>
<evidence type="ECO:0000256" key="4">
    <source>
        <dbReference type="ARBA" id="ARBA00022927"/>
    </source>
</evidence>
<keyword evidence="8" id="KW-1185">Reference proteome</keyword>
<dbReference type="RefSeq" id="XP_017987353.1">
    <property type="nucleotide sequence ID" value="XM_018132069.1"/>
</dbReference>
<evidence type="ECO:0000313" key="7">
    <source>
        <dbReference type="EMBL" id="AMD20357.1"/>
    </source>
</evidence>
<name>A0A109UYU3_9SACH</name>
<proteinExistence type="inferred from homology"/>
<dbReference type="Pfam" id="PF18639">
    <property type="entry name" value="Longin_2"/>
    <property type="match status" value="1"/>
</dbReference>
<dbReference type="STRING" id="45286.A0A109UYU3"/>
<dbReference type="InterPro" id="IPR041153">
    <property type="entry name" value="LST4_longin"/>
</dbReference>
<dbReference type="GO" id="GO:0015031">
    <property type="term" value="P:protein transport"/>
    <property type="evidence" value="ECO:0007669"/>
    <property type="project" value="UniProtKB-KW"/>
</dbReference>
<keyword evidence="5" id="KW-0029">Amino-acid transport</keyword>
<gene>
    <name evidence="7" type="ORF">AW171_hschr42246</name>
</gene>
<evidence type="ECO:0000313" key="8">
    <source>
        <dbReference type="Proteomes" id="UP000243052"/>
    </source>
</evidence>
<evidence type="ECO:0000256" key="3">
    <source>
        <dbReference type="ARBA" id="ARBA00022448"/>
    </source>
</evidence>
<protein>
    <recommendedName>
        <fullName evidence="2">Protein LST4</fullName>
    </recommendedName>
</protein>
<sequence length="697" mass="78682">MLGRLLRTGSFMDLLGPVQNGKEDEKWVVHQAELSPPPAVHMPDELKSLLLGCKKIDDGKKAGENSCFRLVIAQELGRMLSRDNYQVILDYVCTRNAATGQPCSNGGNMENIPLSELKEYIFGSPVRVSDRCQSDKLKLIQSARLIVVTRIFYNKYSSVACNSNQRIAICCCMPESFLTVLTECWSQVTRWFDDCQGVLAPLLEADPLLPKELNAKSHSQVEAILNKFYCNLISPLQSLLEVQRLMLYPHNFMDFTTSWYREVFNWLEVKDGHRLKFLPVLLAKLKYDSGEDLLKSKSSRIIITSGNVTVANKLIFVISAFLKPRYEGEIHIIPNGTVTPSAETTPTPTGAKYDSTITSKGWEIPRKQSTSSVLSKSSDEASFAHVFLPSSLRSTSSLQYISSSLNSQYGSYGSWFKKAMPLGQSPRTGESPDQAFMNNRNNSTPSLHQQLLTTSSSTTSYLTAASTTPNTNRWSQGSPSINEYEEYPWPGCATAPSVMNAKSRIQKVHMQRSNNRVHDEKLLRKKFDSISGSQSTIDFHVSAASEHHDPVLEVPITEDLSFPSQELLPPYTSYMHNFEPMFQVQACPISSITERRLMECMKNDLQHFDYSRILIVSLRSREIKEITLTKDPNTRSMIKRTSKIFQNGKQGNISQKFTETVQFIDQHLSSVLSKWEDPAHTDDKIKMLHESFQVLMK</sequence>
<evidence type="ECO:0000256" key="1">
    <source>
        <dbReference type="ARBA" id="ARBA00010162"/>
    </source>
</evidence>
<dbReference type="EMBL" id="CP014244">
    <property type="protein sequence ID" value="AMD20357.1"/>
    <property type="molecule type" value="Genomic_DNA"/>
</dbReference>
<dbReference type="GeneID" id="28723600"/>